<dbReference type="OrthoDB" id="5470953at2"/>
<sequence length="145" mass="15738">MKRFAIVTATAALTATTALAQVPFSAVDTDDDNMLSFEEVTAVYTDVSSEDFGEMDENGDDMIDPVEANTPVSNNILSQAEATTTGMNVDINAEGNQTMYYDFDEATARYPDLSSEDFQEIDQNGDDLIDATEIRTPEAAAILNQ</sequence>
<dbReference type="SUPFAM" id="SSF47473">
    <property type="entry name" value="EF-hand"/>
    <property type="match status" value="1"/>
</dbReference>
<feature type="domain" description="EF-hand" evidence="2">
    <location>
        <begin position="24"/>
        <end position="50"/>
    </location>
</feature>
<evidence type="ECO:0000259" key="2">
    <source>
        <dbReference type="PROSITE" id="PS50222"/>
    </source>
</evidence>
<evidence type="ECO:0000256" key="1">
    <source>
        <dbReference type="SAM" id="SignalP"/>
    </source>
</evidence>
<dbReference type="InterPro" id="IPR018247">
    <property type="entry name" value="EF_Hand_1_Ca_BS"/>
</dbReference>
<keyword evidence="1" id="KW-0732">Signal</keyword>
<dbReference type="RefSeq" id="WP_092692015.1">
    <property type="nucleotide sequence ID" value="NZ_CBDDGO010000004.1"/>
</dbReference>
<dbReference type="Proteomes" id="UP000198885">
    <property type="component" value="Unassembled WGS sequence"/>
</dbReference>
<reference evidence="3 4" key="1">
    <citation type="submission" date="2016-10" db="EMBL/GenBank/DDBJ databases">
        <authorList>
            <person name="de Groot N.N."/>
        </authorList>
    </citation>
    <scope>NUCLEOTIDE SEQUENCE [LARGE SCALE GENOMIC DNA]</scope>
    <source>
        <strain evidence="3 4">DSM 23042</strain>
    </source>
</reference>
<dbReference type="AlphaFoldDB" id="A0A1H9TNE2"/>
<dbReference type="InterPro" id="IPR011992">
    <property type="entry name" value="EF-hand-dom_pair"/>
</dbReference>
<dbReference type="InterPro" id="IPR002048">
    <property type="entry name" value="EF_hand_dom"/>
</dbReference>
<gene>
    <name evidence="3" type="ORF">SAMN04490244_104286</name>
</gene>
<accession>A0A1H9TNE2</accession>
<proteinExistence type="predicted"/>
<organism evidence="3 4">
    <name type="scientific">Tranquillimonas rosea</name>
    <dbReference type="NCBI Taxonomy" id="641238"/>
    <lineage>
        <taxon>Bacteria</taxon>
        <taxon>Pseudomonadati</taxon>
        <taxon>Pseudomonadota</taxon>
        <taxon>Alphaproteobacteria</taxon>
        <taxon>Rhodobacterales</taxon>
        <taxon>Roseobacteraceae</taxon>
        <taxon>Tranquillimonas</taxon>
    </lineage>
</organism>
<name>A0A1H9TNE2_9RHOB</name>
<feature type="signal peptide" evidence="1">
    <location>
        <begin position="1"/>
        <end position="20"/>
    </location>
</feature>
<dbReference type="PROSITE" id="PS00018">
    <property type="entry name" value="EF_HAND_1"/>
    <property type="match status" value="1"/>
</dbReference>
<keyword evidence="4" id="KW-1185">Reference proteome</keyword>
<dbReference type="PROSITE" id="PS50222">
    <property type="entry name" value="EF_HAND_2"/>
    <property type="match status" value="1"/>
</dbReference>
<dbReference type="EMBL" id="FOGU01000004">
    <property type="protein sequence ID" value="SER98675.1"/>
    <property type="molecule type" value="Genomic_DNA"/>
</dbReference>
<protein>
    <recommendedName>
        <fullName evidence="2">EF-hand domain-containing protein</fullName>
    </recommendedName>
</protein>
<feature type="chain" id="PRO_5011783875" description="EF-hand domain-containing protein" evidence="1">
    <location>
        <begin position="21"/>
        <end position="145"/>
    </location>
</feature>
<dbReference type="Gene3D" id="1.10.238.10">
    <property type="entry name" value="EF-hand"/>
    <property type="match status" value="1"/>
</dbReference>
<evidence type="ECO:0000313" key="3">
    <source>
        <dbReference type="EMBL" id="SER98675.1"/>
    </source>
</evidence>
<dbReference type="GO" id="GO:0005509">
    <property type="term" value="F:calcium ion binding"/>
    <property type="evidence" value="ECO:0007669"/>
    <property type="project" value="InterPro"/>
</dbReference>
<evidence type="ECO:0000313" key="4">
    <source>
        <dbReference type="Proteomes" id="UP000198885"/>
    </source>
</evidence>